<gene>
    <name evidence="7" type="ORF">SAMN05216287_2028</name>
</gene>
<feature type="transmembrane region" description="Helical" evidence="5">
    <location>
        <begin position="281"/>
        <end position="297"/>
    </location>
</feature>
<dbReference type="GO" id="GO:0016020">
    <property type="term" value="C:membrane"/>
    <property type="evidence" value="ECO:0007669"/>
    <property type="project" value="UniProtKB-SubCell"/>
</dbReference>
<dbReference type="STRING" id="1007099.SAMN05216287_2028"/>
<proteinExistence type="predicted"/>
<dbReference type="Pfam" id="PF13515">
    <property type="entry name" value="FUSC_2"/>
    <property type="match status" value="1"/>
</dbReference>
<dbReference type="AlphaFoldDB" id="A0A1H2XUR9"/>
<evidence type="ECO:0000313" key="8">
    <source>
        <dbReference type="Proteomes" id="UP000243778"/>
    </source>
</evidence>
<feature type="transmembrane region" description="Helical" evidence="5">
    <location>
        <begin position="309"/>
        <end position="330"/>
    </location>
</feature>
<keyword evidence="8" id="KW-1185">Reference proteome</keyword>
<evidence type="ECO:0000313" key="7">
    <source>
        <dbReference type="EMBL" id="SDW96577.1"/>
    </source>
</evidence>
<accession>A0A1H2XUR9</accession>
<feature type="transmembrane region" description="Helical" evidence="5">
    <location>
        <begin position="251"/>
        <end position="269"/>
    </location>
</feature>
<feature type="transmembrane region" description="Helical" evidence="5">
    <location>
        <begin position="107"/>
        <end position="126"/>
    </location>
</feature>
<dbReference type="InterPro" id="IPR016926">
    <property type="entry name" value="UCP029594"/>
</dbReference>
<organism evidence="7 8">
    <name type="scientific">Pseudomonas kuykendallii</name>
    <dbReference type="NCBI Taxonomy" id="1007099"/>
    <lineage>
        <taxon>Bacteria</taxon>
        <taxon>Pseudomonadati</taxon>
        <taxon>Pseudomonadota</taxon>
        <taxon>Gammaproteobacteria</taxon>
        <taxon>Pseudomonadales</taxon>
        <taxon>Pseudomonadaceae</taxon>
        <taxon>Pseudomonas</taxon>
    </lineage>
</organism>
<evidence type="ECO:0000256" key="4">
    <source>
        <dbReference type="ARBA" id="ARBA00023136"/>
    </source>
</evidence>
<dbReference type="EMBL" id="FNNU01000002">
    <property type="protein sequence ID" value="SDW96577.1"/>
    <property type="molecule type" value="Genomic_DNA"/>
</dbReference>
<protein>
    <submittedName>
        <fullName evidence="7">Fusaric acid resistance protein-like</fullName>
    </submittedName>
</protein>
<feature type="domain" description="Integral membrane bound transporter" evidence="6">
    <location>
        <begin position="189"/>
        <end position="322"/>
    </location>
</feature>
<feature type="transmembrane region" description="Helical" evidence="5">
    <location>
        <begin position="226"/>
        <end position="245"/>
    </location>
</feature>
<keyword evidence="4 5" id="KW-0472">Membrane</keyword>
<evidence type="ECO:0000259" key="6">
    <source>
        <dbReference type="Pfam" id="PF13515"/>
    </source>
</evidence>
<dbReference type="PIRSF" id="PIRSF029594">
    <property type="entry name" value="UCP029594"/>
    <property type="match status" value="1"/>
</dbReference>
<evidence type="ECO:0000256" key="5">
    <source>
        <dbReference type="SAM" id="Phobius"/>
    </source>
</evidence>
<dbReference type="Pfam" id="PF11168">
    <property type="entry name" value="DUF2955"/>
    <property type="match status" value="1"/>
</dbReference>
<dbReference type="Proteomes" id="UP000243778">
    <property type="component" value="Unassembled WGS sequence"/>
</dbReference>
<evidence type="ECO:0000256" key="1">
    <source>
        <dbReference type="ARBA" id="ARBA00004141"/>
    </source>
</evidence>
<feature type="transmembrane region" description="Helical" evidence="5">
    <location>
        <begin position="85"/>
        <end position="100"/>
    </location>
</feature>
<comment type="subcellular location">
    <subcellularLocation>
        <location evidence="1">Membrane</location>
        <topology evidence="1">Multi-pass membrane protein</topology>
    </subcellularLocation>
</comment>
<feature type="transmembrane region" description="Helical" evidence="5">
    <location>
        <begin position="138"/>
        <end position="157"/>
    </location>
</feature>
<sequence length="339" mass="37723">MMKRELSKNDLRQCLRIASGGTLGFFICKLMNWDYGAFFGVYPMLLLGLVPTITPHVIRQFLACSALVSVETLLIQGLFGDRPALMIPLVFGLFVFRFALMAQGPMFFFGALSSVFLSMLLHFGSYPDVNLYDMLTSNLVATWVTVAIACLMFLLFPDAEPRAPRVPAPKDAASRRHETLLGASVATLSFIVFQCFDLRDSLSAQIASILVLFPMHWNGVRFAGRVRALGTLRGCLMALALQVVLYDHYDILPFVAILLWIAAMHCARIHMLENGMPGQGFGALTTLAIVLGQYLTPTHDMMYSVLYRLSSVCLSVFVTLLVVFVLHRLLDRFPATRHA</sequence>
<keyword evidence="2 5" id="KW-0812">Transmembrane</keyword>
<name>A0A1H2XUR9_9PSED</name>
<dbReference type="InterPro" id="IPR022604">
    <property type="entry name" value="DUF2955"/>
</dbReference>
<keyword evidence="3 5" id="KW-1133">Transmembrane helix</keyword>
<evidence type="ECO:0000256" key="2">
    <source>
        <dbReference type="ARBA" id="ARBA00022692"/>
    </source>
</evidence>
<evidence type="ECO:0000256" key="3">
    <source>
        <dbReference type="ARBA" id="ARBA00022989"/>
    </source>
</evidence>
<reference evidence="8" key="1">
    <citation type="submission" date="2016-10" db="EMBL/GenBank/DDBJ databases">
        <authorList>
            <person name="Varghese N."/>
            <person name="Submissions S."/>
        </authorList>
    </citation>
    <scope>NUCLEOTIDE SEQUENCE [LARGE SCALE GENOMIC DNA]</scope>
    <source>
        <strain evidence="8">NRRL B-59562</strain>
    </source>
</reference>
<dbReference type="InterPro" id="IPR049453">
    <property type="entry name" value="Memb_transporter_dom"/>
</dbReference>
<feature type="transmembrane region" description="Helical" evidence="5">
    <location>
        <begin position="35"/>
        <end position="54"/>
    </location>
</feature>